<protein>
    <submittedName>
        <fullName evidence="1">Phage head-tail adapter protein</fullName>
    </submittedName>
</protein>
<dbReference type="Pfam" id="PF02831">
    <property type="entry name" value="gpW"/>
    <property type="match status" value="1"/>
</dbReference>
<dbReference type="InterPro" id="IPR036626">
    <property type="entry name" value="GpW_sf"/>
</dbReference>
<dbReference type="GO" id="GO:0019058">
    <property type="term" value="P:viral life cycle"/>
    <property type="evidence" value="ECO:0007669"/>
    <property type="project" value="InterPro"/>
</dbReference>
<organism evidence="1 2">
    <name type="scientific">Azospirillum brasilense</name>
    <dbReference type="NCBI Taxonomy" id="192"/>
    <lineage>
        <taxon>Bacteria</taxon>
        <taxon>Pseudomonadati</taxon>
        <taxon>Pseudomonadota</taxon>
        <taxon>Alphaproteobacteria</taxon>
        <taxon>Rhodospirillales</taxon>
        <taxon>Azospirillaceae</taxon>
        <taxon>Azospirillum</taxon>
    </lineage>
</organism>
<reference evidence="1 2" key="1">
    <citation type="submission" date="2018-09" db="EMBL/GenBank/DDBJ databases">
        <title>Whole genome based analysis of evolution and adaptive divergence in Indian and Brazilian strains of Azospirillum brasilense.</title>
        <authorList>
            <person name="Singh C."/>
            <person name="Tripathi A.K."/>
        </authorList>
    </citation>
    <scope>NUCLEOTIDE SEQUENCE [LARGE SCALE GENOMIC DNA]</scope>
    <source>
        <strain evidence="1 2">MTCC4039</strain>
    </source>
</reference>
<name>A0A4D8QYF4_AZOBR</name>
<dbReference type="SUPFAM" id="SSF64210">
    <property type="entry name" value="Head-to-tail joining protein W, gpW"/>
    <property type="match status" value="1"/>
</dbReference>
<dbReference type="AlphaFoldDB" id="A0A4D8QYF4"/>
<evidence type="ECO:0000313" key="2">
    <source>
        <dbReference type="Proteomes" id="UP000298693"/>
    </source>
</evidence>
<dbReference type="RefSeq" id="WP_137138658.1">
    <property type="nucleotide sequence ID" value="NZ_CP032345.1"/>
</dbReference>
<dbReference type="Gene3D" id="3.30.1580.10">
    <property type="entry name" value="Head-to-tail joining protein W"/>
    <property type="match status" value="1"/>
</dbReference>
<accession>A0A4D8QYF4</accession>
<sequence>MANPTSSILDGMADTELRALLPKLQAALIDLSMGRKVQAVSYTQGNGSRSVTYTPTSATQVTAMITAVQQKLGMSSGRRPIRFRF</sequence>
<evidence type="ECO:0000313" key="1">
    <source>
        <dbReference type="EMBL" id="QCO14004.1"/>
    </source>
</evidence>
<dbReference type="InterPro" id="IPR004174">
    <property type="entry name" value="GpW"/>
</dbReference>
<proteinExistence type="predicted"/>
<gene>
    <name evidence="1" type="ORF">D3869_01460</name>
</gene>
<dbReference type="Proteomes" id="UP000298693">
    <property type="component" value="Chromosome"/>
</dbReference>
<dbReference type="EMBL" id="CP032345">
    <property type="protein sequence ID" value="QCO14004.1"/>
    <property type="molecule type" value="Genomic_DNA"/>
</dbReference>